<sequence>MAHPDRPTVETHRNTPAHVHCLPVEILTEIFLDHASMVGETFKPWQRESFCAIHVAHVCRYWKEIALNCPGLWVTPLFFSPSLLECMVARSRNLPITVSYRDTHTKHSPGLAAGVLDTVSSQMARIQSLELLELEGEFGRQILSRLTQPMHMLERMSVSFVKDVFESIPEGLLAGRTPSLKELYFECLYIRHWDKLPVDPGLTHLEIRYRENAGSEVELPTIDTLLQVLELLPLLRVLSLAHCLPVPNLPDIPHQPVCPSLQRLYLEDWDEVMCIVLEAVALPKARDIELRITYMDFEMEFLGMALDYLKAAWAEKTRLKVLEFDYAEADDGDFHLKFKMLSNDAELVTLSIPIPNSAYYTRPHPAYEMDRLLTTIDDRVDFSSLAHLRLSGELGISLPRWKILSRCETLHTVSIAKAGVSDFVSALQEKFAVASNENDRLPSFPGLSTLEFVEVDFEKAGMSDSIETRPATFRLQRALNGRPIGRRVSSLTVKRCKGFSKKDYSHLKWFVPKLAIQWDEYEAI</sequence>
<dbReference type="OrthoDB" id="2884925at2759"/>
<evidence type="ECO:0000313" key="2">
    <source>
        <dbReference type="Proteomes" id="UP000521943"/>
    </source>
</evidence>
<dbReference type="AlphaFoldDB" id="A0A8H6IE90"/>
<dbReference type="EMBL" id="JACGCI010000005">
    <property type="protein sequence ID" value="KAF6763873.1"/>
    <property type="molecule type" value="Genomic_DNA"/>
</dbReference>
<reference evidence="1 2" key="1">
    <citation type="submission" date="2020-07" db="EMBL/GenBank/DDBJ databases">
        <title>Comparative genomics of pyrophilous fungi reveals a link between fire events and developmental genes.</title>
        <authorList>
            <consortium name="DOE Joint Genome Institute"/>
            <person name="Steindorff A.S."/>
            <person name="Carver A."/>
            <person name="Calhoun S."/>
            <person name="Stillman K."/>
            <person name="Liu H."/>
            <person name="Lipzen A."/>
            <person name="Pangilinan J."/>
            <person name="Labutti K."/>
            <person name="Bruns T.D."/>
            <person name="Grigoriev I.V."/>
        </authorList>
    </citation>
    <scope>NUCLEOTIDE SEQUENCE [LARGE SCALE GENOMIC DNA]</scope>
    <source>
        <strain evidence="1 2">CBS 144469</strain>
    </source>
</reference>
<dbReference type="Gene3D" id="3.80.10.10">
    <property type="entry name" value="Ribonuclease Inhibitor"/>
    <property type="match status" value="1"/>
</dbReference>
<name>A0A8H6IE90_9AGAR</name>
<evidence type="ECO:0008006" key="3">
    <source>
        <dbReference type="Google" id="ProtNLM"/>
    </source>
</evidence>
<organism evidence="1 2">
    <name type="scientific">Ephemerocybe angulata</name>
    <dbReference type="NCBI Taxonomy" id="980116"/>
    <lineage>
        <taxon>Eukaryota</taxon>
        <taxon>Fungi</taxon>
        <taxon>Dikarya</taxon>
        <taxon>Basidiomycota</taxon>
        <taxon>Agaricomycotina</taxon>
        <taxon>Agaricomycetes</taxon>
        <taxon>Agaricomycetidae</taxon>
        <taxon>Agaricales</taxon>
        <taxon>Agaricineae</taxon>
        <taxon>Psathyrellaceae</taxon>
        <taxon>Ephemerocybe</taxon>
    </lineage>
</organism>
<proteinExistence type="predicted"/>
<protein>
    <recommendedName>
        <fullName evidence="3">F-box domain-containing protein</fullName>
    </recommendedName>
</protein>
<dbReference type="Proteomes" id="UP000521943">
    <property type="component" value="Unassembled WGS sequence"/>
</dbReference>
<keyword evidence="2" id="KW-1185">Reference proteome</keyword>
<dbReference type="InterPro" id="IPR032675">
    <property type="entry name" value="LRR_dom_sf"/>
</dbReference>
<dbReference type="SUPFAM" id="SSF52047">
    <property type="entry name" value="RNI-like"/>
    <property type="match status" value="1"/>
</dbReference>
<accession>A0A8H6IE90</accession>
<gene>
    <name evidence="1" type="ORF">DFP72DRAFT_873639</name>
</gene>
<evidence type="ECO:0000313" key="1">
    <source>
        <dbReference type="EMBL" id="KAF6763873.1"/>
    </source>
</evidence>
<comment type="caution">
    <text evidence="1">The sequence shown here is derived from an EMBL/GenBank/DDBJ whole genome shotgun (WGS) entry which is preliminary data.</text>
</comment>